<dbReference type="AlphaFoldDB" id="A0A6M4MD12"/>
<dbReference type="CDD" id="cd00657">
    <property type="entry name" value="Ferritin_like"/>
    <property type="match status" value="1"/>
</dbReference>
<dbReference type="SUPFAM" id="SSF47240">
    <property type="entry name" value="Ferritin-like"/>
    <property type="match status" value="1"/>
</dbReference>
<organism evidence="3 4">
    <name type="scientific">Alteromonas pelagimontana</name>
    <dbReference type="NCBI Taxonomy" id="1858656"/>
    <lineage>
        <taxon>Bacteria</taxon>
        <taxon>Pseudomonadati</taxon>
        <taxon>Pseudomonadota</taxon>
        <taxon>Gammaproteobacteria</taxon>
        <taxon>Alteromonadales</taxon>
        <taxon>Alteromonadaceae</taxon>
        <taxon>Alteromonas/Salinimonas group</taxon>
        <taxon>Alteromonas</taxon>
    </lineage>
</organism>
<evidence type="ECO:0000313" key="3">
    <source>
        <dbReference type="EMBL" id="QJR81013.1"/>
    </source>
</evidence>
<dbReference type="Pfam" id="PF09537">
    <property type="entry name" value="DUF2383"/>
    <property type="match status" value="1"/>
</dbReference>
<gene>
    <name evidence="3" type="ORF">CA267_009605</name>
</gene>
<keyword evidence="4" id="KW-1185">Reference proteome</keyword>
<evidence type="ECO:0000256" key="1">
    <source>
        <dbReference type="SAM" id="MobiDB-lite"/>
    </source>
</evidence>
<protein>
    <submittedName>
        <fullName evidence="3">DUF892 family protein</fullName>
    </submittedName>
</protein>
<feature type="domain" description="DUF2383" evidence="2">
    <location>
        <begin position="4"/>
        <end position="107"/>
    </location>
</feature>
<sequence>MDKAAKTLKELCQLDYDAIEAYEEAIKRLDNNDIASTLTKFKGDHEAHIRHLNRLLSSRGEKSVDGPDMKRFLTEGKVIIADLMGDKAILAAMIANEKITEKSYKEARDVDELTMEERTQLTQHYEDEKRHKEWIESARESLKD</sequence>
<feature type="region of interest" description="Disordered" evidence="1">
    <location>
        <begin position="121"/>
        <end position="144"/>
    </location>
</feature>
<dbReference type="InterPro" id="IPR012347">
    <property type="entry name" value="Ferritin-like"/>
</dbReference>
<dbReference type="KEGG" id="apel:CA267_009605"/>
<name>A0A6M4MD12_9ALTE</name>
<proteinExistence type="predicted"/>
<accession>A0A6M4MD12</accession>
<dbReference type="EMBL" id="CP052766">
    <property type="protein sequence ID" value="QJR81013.1"/>
    <property type="molecule type" value="Genomic_DNA"/>
</dbReference>
<dbReference type="OrthoDB" id="7166292at2"/>
<reference evidence="4" key="1">
    <citation type="submission" date="2014-12" db="EMBL/GenBank/DDBJ databases">
        <title>Complete genome sequence of a multi-drug resistant Klebsiella pneumoniae.</title>
        <authorList>
            <person name="Hua X."/>
            <person name="Chen Q."/>
            <person name="Li X."/>
            <person name="Feng Y."/>
            <person name="Ruan Z."/>
            <person name="Yu Y."/>
        </authorList>
    </citation>
    <scope>NUCLEOTIDE SEQUENCE [LARGE SCALE GENOMIC DNA]</scope>
    <source>
        <strain evidence="4">5.12</strain>
    </source>
</reference>
<evidence type="ECO:0000313" key="4">
    <source>
        <dbReference type="Proteomes" id="UP000219285"/>
    </source>
</evidence>
<evidence type="ECO:0000259" key="2">
    <source>
        <dbReference type="Pfam" id="PF09537"/>
    </source>
</evidence>
<dbReference type="Proteomes" id="UP000219285">
    <property type="component" value="Chromosome"/>
</dbReference>
<reference evidence="3 4" key="2">
    <citation type="submission" date="2020-04" db="EMBL/GenBank/DDBJ databases">
        <title>Complete genome sequence of Alteromonas pelagimontana 5.12T.</title>
        <authorList>
            <person name="Sinha R.K."/>
            <person name="Krishnan K.P."/>
            <person name="Kurian J.P."/>
        </authorList>
    </citation>
    <scope>NUCLEOTIDE SEQUENCE [LARGE SCALE GENOMIC DNA]</scope>
    <source>
        <strain evidence="3 4">5.12</strain>
    </source>
</reference>
<dbReference type="InterPro" id="IPR019052">
    <property type="entry name" value="DUF2383"/>
</dbReference>
<dbReference type="Gene3D" id="1.20.1260.10">
    <property type="match status" value="1"/>
</dbReference>
<dbReference type="RefSeq" id="WP_075607690.1">
    <property type="nucleotide sequence ID" value="NZ_CP052766.1"/>
</dbReference>
<dbReference type="InterPro" id="IPR009078">
    <property type="entry name" value="Ferritin-like_SF"/>
</dbReference>